<dbReference type="Gene3D" id="2.40.290.10">
    <property type="match status" value="1"/>
</dbReference>
<dbReference type="InterPro" id="IPR016194">
    <property type="entry name" value="SPOC-like_C_dom_sf"/>
</dbReference>
<dbReference type="Proteomes" id="UP000663881">
    <property type="component" value="Unassembled WGS sequence"/>
</dbReference>
<protein>
    <submittedName>
        <fullName evidence="4">Uncharacterized protein</fullName>
    </submittedName>
</protein>
<evidence type="ECO:0000313" key="4">
    <source>
        <dbReference type="EMBL" id="CAF4317388.1"/>
    </source>
</evidence>
<evidence type="ECO:0000313" key="5">
    <source>
        <dbReference type="Proteomes" id="UP000663881"/>
    </source>
</evidence>
<dbReference type="Pfam" id="PF02735">
    <property type="entry name" value="Ku"/>
    <property type="match status" value="1"/>
</dbReference>
<gene>
    <name evidence="4" type="ORF">OKA104_LOCUS47056</name>
</gene>
<proteinExistence type="predicted"/>
<comment type="caution">
    <text evidence="4">The sequence shown here is derived from an EMBL/GenBank/DDBJ whole genome shotgun (WGS) entry which is preliminary data.</text>
</comment>
<evidence type="ECO:0000256" key="1">
    <source>
        <dbReference type="ARBA" id="ARBA00023125"/>
    </source>
</evidence>
<dbReference type="GO" id="GO:0042162">
    <property type="term" value="F:telomeric DNA binding"/>
    <property type="evidence" value="ECO:0007669"/>
    <property type="project" value="TreeGrafter"/>
</dbReference>
<dbReference type="GO" id="GO:0006303">
    <property type="term" value="P:double-strand break repair via nonhomologous end joining"/>
    <property type="evidence" value="ECO:0007669"/>
    <property type="project" value="InterPro"/>
</dbReference>
<reference evidence="4" key="1">
    <citation type="submission" date="2021-02" db="EMBL/GenBank/DDBJ databases">
        <authorList>
            <person name="Nowell W R."/>
        </authorList>
    </citation>
    <scope>NUCLEOTIDE SEQUENCE</scope>
</reference>
<dbReference type="PANTHER" id="PTHR12604">
    <property type="entry name" value="KU AUTOANTIGEN DNA HELICASE"/>
    <property type="match status" value="1"/>
</dbReference>
<feature type="non-terminal residue" evidence="4">
    <location>
        <position position="211"/>
    </location>
</feature>
<dbReference type="GO" id="GO:0003690">
    <property type="term" value="F:double-stranded DNA binding"/>
    <property type="evidence" value="ECO:0007669"/>
    <property type="project" value="TreeGrafter"/>
</dbReference>
<feature type="non-terminal residue" evidence="4">
    <location>
        <position position="1"/>
    </location>
</feature>
<dbReference type="GO" id="GO:0003678">
    <property type="term" value="F:DNA helicase activity"/>
    <property type="evidence" value="ECO:0007669"/>
    <property type="project" value="InterPro"/>
</dbReference>
<feature type="domain" description="Ku70/Ku80 C-terminal arm" evidence="3">
    <location>
        <begin position="110"/>
        <end position="198"/>
    </location>
</feature>
<dbReference type="AlphaFoldDB" id="A0A820IYA6"/>
<keyword evidence="1" id="KW-0238">DNA-binding</keyword>
<feature type="domain" description="Ku" evidence="2">
    <location>
        <begin position="7"/>
        <end position="88"/>
    </location>
</feature>
<dbReference type="Gene3D" id="1.10.1600.10">
    <property type="match status" value="1"/>
</dbReference>
<organism evidence="4 5">
    <name type="scientific">Adineta steineri</name>
    <dbReference type="NCBI Taxonomy" id="433720"/>
    <lineage>
        <taxon>Eukaryota</taxon>
        <taxon>Metazoa</taxon>
        <taxon>Spiralia</taxon>
        <taxon>Gnathifera</taxon>
        <taxon>Rotifera</taxon>
        <taxon>Eurotatoria</taxon>
        <taxon>Bdelloidea</taxon>
        <taxon>Adinetida</taxon>
        <taxon>Adinetidae</taxon>
        <taxon>Adineta</taxon>
    </lineage>
</organism>
<dbReference type="Pfam" id="PF03730">
    <property type="entry name" value="Ku_C"/>
    <property type="match status" value="1"/>
</dbReference>
<dbReference type="GO" id="GO:0043564">
    <property type="term" value="C:Ku70:Ku80 complex"/>
    <property type="evidence" value="ECO:0007669"/>
    <property type="project" value="TreeGrafter"/>
</dbReference>
<dbReference type="GO" id="GO:0000723">
    <property type="term" value="P:telomere maintenance"/>
    <property type="evidence" value="ECO:0007669"/>
    <property type="project" value="TreeGrafter"/>
</dbReference>
<evidence type="ECO:0000259" key="2">
    <source>
        <dbReference type="Pfam" id="PF02735"/>
    </source>
</evidence>
<dbReference type="PANTHER" id="PTHR12604:SF4">
    <property type="entry name" value="X-RAY REPAIR CROSS-COMPLEMENTING PROTEIN 5"/>
    <property type="match status" value="1"/>
</dbReference>
<evidence type="ECO:0000259" key="3">
    <source>
        <dbReference type="Pfam" id="PF03730"/>
    </source>
</evidence>
<dbReference type="InterPro" id="IPR005160">
    <property type="entry name" value="Ku_C"/>
</dbReference>
<sequence length="211" mass="24291">IAEPTYEEEAQTFTGLVQAMYDTNTVAIVRKCFSERSSPELGFLRPHIAHDHICMYYVKLPFAEDLREFNFDNLDVIKRNLPSDEQLKTVDNLITTMDLSHADRGREEAFQPELISNPYIQRMFQSIAQRAVTPDEPLSLSNTIMEMNDTLIQSIARKSKRTLDTVHEQFILRDTNRRQKIATGEALFGNNDISAKKARLEDNNEEFTTDS</sequence>
<accession>A0A820IYA6</accession>
<dbReference type="EMBL" id="CAJOAY010018105">
    <property type="protein sequence ID" value="CAF4317388.1"/>
    <property type="molecule type" value="Genomic_DNA"/>
</dbReference>
<dbReference type="SUPFAM" id="SSF100939">
    <property type="entry name" value="SPOC domain-like"/>
    <property type="match status" value="1"/>
</dbReference>
<name>A0A820IYA6_9BILA</name>
<dbReference type="InterPro" id="IPR006164">
    <property type="entry name" value="DNA_bd_Ku70/Ku80"/>
</dbReference>